<comment type="caution">
    <text evidence="1">The sequence shown here is derived from an EMBL/GenBank/DDBJ whole genome shotgun (WGS) entry which is preliminary data.</text>
</comment>
<organism evidence="1 2">
    <name type="scientific">Anaerostipes butyraticus</name>
    <dbReference type="NCBI Taxonomy" id="645466"/>
    <lineage>
        <taxon>Bacteria</taxon>
        <taxon>Bacillati</taxon>
        <taxon>Bacillota</taxon>
        <taxon>Clostridia</taxon>
        <taxon>Lachnospirales</taxon>
        <taxon>Lachnospiraceae</taxon>
        <taxon>Anaerostipes</taxon>
    </lineage>
</organism>
<evidence type="ECO:0008006" key="3">
    <source>
        <dbReference type="Google" id="ProtNLM"/>
    </source>
</evidence>
<dbReference type="AlphaFoldDB" id="A0A916Q5V3"/>
<dbReference type="EMBL" id="BLYI01000027">
    <property type="protein sequence ID" value="GFO84842.1"/>
    <property type="molecule type" value="Genomic_DNA"/>
</dbReference>
<keyword evidence="2" id="KW-1185">Reference proteome</keyword>
<evidence type="ECO:0000313" key="1">
    <source>
        <dbReference type="EMBL" id="GFO84842.1"/>
    </source>
</evidence>
<reference evidence="1" key="1">
    <citation type="submission" date="2020-06" db="EMBL/GenBank/DDBJ databases">
        <title>Characterization of fructooligosaccharide metabolism and fructooligosaccharide-degrading enzymes in human commensal butyrate producers.</title>
        <authorList>
            <person name="Tanno H."/>
            <person name="Fujii T."/>
            <person name="Hirano K."/>
            <person name="Maeno S."/>
            <person name="Tonozuka T."/>
            <person name="Sakamoto M."/>
            <person name="Ohkuma M."/>
            <person name="Tochio T."/>
            <person name="Endo A."/>
        </authorList>
    </citation>
    <scope>NUCLEOTIDE SEQUENCE</scope>
    <source>
        <strain evidence="1">JCM 17466</strain>
    </source>
</reference>
<gene>
    <name evidence="1" type="ORF">ANBU17_11890</name>
</gene>
<protein>
    <recommendedName>
        <fullName evidence="3">Lipocalin-like domain-containing protein</fullName>
    </recommendedName>
</protein>
<name>A0A916Q5V3_9FIRM</name>
<dbReference type="Proteomes" id="UP000613208">
    <property type="component" value="Unassembled WGS sequence"/>
</dbReference>
<dbReference type="RefSeq" id="WP_201310557.1">
    <property type="nucleotide sequence ID" value="NZ_BLYI01000027.1"/>
</dbReference>
<evidence type="ECO:0000313" key="2">
    <source>
        <dbReference type="Proteomes" id="UP000613208"/>
    </source>
</evidence>
<dbReference type="PROSITE" id="PS51257">
    <property type="entry name" value="PROKAR_LIPOPROTEIN"/>
    <property type="match status" value="1"/>
</dbReference>
<sequence>MKKRLVMIFMTLGMLAGILTGCQMGSIEGTWTLTKLQTEDMSEPKEVDEVVDMLAEEYPEMDEEDRQEAHDMFAGIKITFNDDGTMSMYHTGYGKNANGTWTESDEKGVYIIHADSEAAEVTLDGGELTMEGTDGTSIYVFEKE</sequence>
<accession>A0A916Q5V3</accession>
<proteinExistence type="predicted"/>